<sequence>MTAGVTIITAKEDLYSHKACPTARRRKATQLNEMVSDLVMQQWYTPTVYSGQPSNAQYRARLKCYRILSHCCMQNIGMADVQRILCLALHGSCLLIEACGSRWSAAYLEVSSYYFRPSCSYRRSLGPDVCIVQMFGQAPCLHATILSHT</sequence>
<proteinExistence type="predicted"/>
<evidence type="ECO:0000313" key="1">
    <source>
        <dbReference type="Proteomes" id="UP000504637"/>
    </source>
</evidence>
<keyword evidence="1" id="KW-1185">Reference proteome</keyword>
<reference evidence="2" key="3">
    <citation type="submission" date="2025-08" db="UniProtKB">
        <authorList>
            <consortium name="RefSeq"/>
        </authorList>
    </citation>
    <scope>IDENTIFICATION</scope>
    <source>
        <strain evidence="2">CBS 342.82</strain>
    </source>
</reference>
<dbReference type="Proteomes" id="UP000504637">
    <property type="component" value="Unplaced"/>
</dbReference>
<gene>
    <name evidence="2" type="ORF">K489DRAFT_152461</name>
</gene>
<dbReference type="AlphaFoldDB" id="A0A6J3MBK3"/>
<dbReference type="RefSeq" id="XP_033462289.1">
    <property type="nucleotide sequence ID" value="XM_033599233.1"/>
</dbReference>
<reference evidence="2" key="2">
    <citation type="submission" date="2020-04" db="EMBL/GenBank/DDBJ databases">
        <authorList>
            <consortium name="NCBI Genome Project"/>
        </authorList>
    </citation>
    <scope>NUCLEOTIDE SEQUENCE</scope>
    <source>
        <strain evidence="2">CBS 342.82</strain>
    </source>
</reference>
<reference evidence="2" key="1">
    <citation type="submission" date="2020-01" db="EMBL/GenBank/DDBJ databases">
        <authorList>
            <consortium name="DOE Joint Genome Institute"/>
            <person name="Haridas S."/>
            <person name="Albert R."/>
            <person name="Binder M."/>
            <person name="Bloem J."/>
            <person name="Labutti K."/>
            <person name="Salamov A."/>
            <person name="Andreopoulos B."/>
            <person name="Baker S.E."/>
            <person name="Barry K."/>
            <person name="Bills G."/>
            <person name="Bluhm B.H."/>
            <person name="Cannon C."/>
            <person name="Castanera R."/>
            <person name="Culley D.E."/>
            <person name="Daum C."/>
            <person name="Ezra D."/>
            <person name="Gonzalez J.B."/>
            <person name="Henrissat B."/>
            <person name="Kuo A."/>
            <person name="Liang C."/>
            <person name="Lipzen A."/>
            <person name="Lutzoni F."/>
            <person name="Magnuson J."/>
            <person name="Mondo S."/>
            <person name="Nolan M."/>
            <person name="Ohm R."/>
            <person name="Pangilinan J."/>
            <person name="Park H.-J."/>
            <person name="Ramirez L."/>
            <person name="Alfaro M."/>
            <person name="Sun H."/>
            <person name="Tritt A."/>
            <person name="Yoshinaga Y."/>
            <person name="Zwiers L.-H."/>
            <person name="Turgeon B.G."/>
            <person name="Goodwin S.B."/>
            <person name="Spatafora J.W."/>
            <person name="Crous P.W."/>
            <person name="Grigoriev I.V."/>
        </authorList>
    </citation>
    <scope>NUCLEOTIDE SEQUENCE</scope>
    <source>
        <strain evidence="2">CBS 342.82</strain>
    </source>
</reference>
<organism evidence="2">
    <name type="scientific">Dissoconium aciculare CBS 342.82</name>
    <dbReference type="NCBI Taxonomy" id="1314786"/>
    <lineage>
        <taxon>Eukaryota</taxon>
        <taxon>Fungi</taxon>
        <taxon>Dikarya</taxon>
        <taxon>Ascomycota</taxon>
        <taxon>Pezizomycotina</taxon>
        <taxon>Dothideomycetes</taxon>
        <taxon>Dothideomycetidae</taxon>
        <taxon>Mycosphaerellales</taxon>
        <taxon>Dissoconiaceae</taxon>
        <taxon>Dissoconium</taxon>
    </lineage>
</organism>
<name>A0A6J3MBK3_9PEZI</name>
<protein>
    <submittedName>
        <fullName evidence="2">Uncharacterized protein</fullName>
    </submittedName>
</protein>
<evidence type="ECO:0000313" key="2">
    <source>
        <dbReference type="RefSeq" id="XP_033462289.1"/>
    </source>
</evidence>
<dbReference type="GeneID" id="54357032"/>
<accession>A0A6J3MBK3</accession>